<protein>
    <submittedName>
        <fullName evidence="2">Ferrochelatase</fullName>
    </submittedName>
</protein>
<dbReference type="EMBL" id="FNFP01000002">
    <property type="protein sequence ID" value="SDK40114.1"/>
    <property type="molecule type" value="Genomic_DNA"/>
</dbReference>
<keyword evidence="1" id="KW-0472">Membrane</keyword>
<evidence type="ECO:0000313" key="2">
    <source>
        <dbReference type="EMBL" id="SDK40114.1"/>
    </source>
</evidence>
<dbReference type="SUPFAM" id="SSF53800">
    <property type="entry name" value="Chelatase"/>
    <property type="match status" value="1"/>
</dbReference>
<feature type="transmembrane region" description="Helical" evidence="1">
    <location>
        <begin position="29"/>
        <end position="45"/>
    </location>
</feature>
<keyword evidence="1" id="KW-0812">Transmembrane</keyword>
<dbReference type="RefSeq" id="WP_090551927.1">
    <property type="nucleotide sequence ID" value="NZ_FNFP01000002.1"/>
</dbReference>
<proteinExistence type="predicted"/>
<reference evidence="2 3" key="1">
    <citation type="submission" date="2016-10" db="EMBL/GenBank/DDBJ databases">
        <authorList>
            <person name="de Groot N.N."/>
        </authorList>
    </citation>
    <scope>NUCLEOTIDE SEQUENCE [LARGE SCALE GENOMIC DNA]</scope>
    <source>
        <strain evidence="2 3">DSM 18346</strain>
    </source>
</reference>
<keyword evidence="3" id="KW-1185">Reference proteome</keyword>
<dbReference type="Gene3D" id="3.40.50.1400">
    <property type="match status" value="1"/>
</dbReference>
<dbReference type="STRING" id="393762.SAMN05660472_01205"/>
<dbReference type="AlphaFoldDB" id="A0A1G9BLV6"/>
<feature type="transmembrane region" description="Helical" evidence="1">
    <location>
        <begin position="7"/>
        <end position="23"/>
    </location>
</feature>
<evidence type="ECO:0000256" key="1">
    <source>
        <dbReference type="SAM" id="Phobius"/>
    </source>
</evidence>
<organism evidence="2 3">
    <name type="scientific">Natronincola ferrireducens</name>
    <dbReference type="NCBI Taxonomy" id="393762"/>
    <lineage>
        <taxon>Bacteria</taxon>
        <taxon>Bacillati</taxon>
        <taxon>Bacillota</taxon>
        <taxon>Clostridia</taxon>
        <taxon>Peptostreptococcales</taxon>
        <taxon>Natronincolaceae</taxon>
        <taxon>Natronincola</taxon>
    </lineage>
</organism>
<accession>A0A1G9BLV6</accession>
<name>A0A1G9BLV6_9FIRM</name>
<keyword evidence="1" id="KW-1133">Transmembrane helix</keyword>
<gene>
    <name evidence="2" type="ORF">SAMN05660472_01205</name>
</gene>
<dbReference type="Proteomes" id="UP000198718">
    <property type="component" value="Unassembled WGS sequence"/>
</dbReference>
<evidence type="ECO:0000313" key="3">
    <source>
        <dbReference type="Proteomes" id="UP000198718"/>
    </source>
</evidence>
<sequence length="384" mass="44807">MKSFIKVTFITIIFTLALILNGVIERTLWVISTGLLSMTFITYKKNQYSHKNNYKTVVMAIVLGYILTIGLLLGFQYSLEEIYIGRNYVPNNKTAIVVVFQGEPSTYNIPLAIKNVRQYNSLWSRMFLPFHLFKQKLNYEKIEGFSYIYQGTRLKHQLREALNEENNFYVAYLYDKPYLSDTINDVILEGNQKIIIAPVLLSETQDFINIQNKINKLNLQQYRIEVKNTGVLWNSELMAKSFVDQINHFKHSPHKHNIGIILIGEELKKGQENSPDIKQDLLFREKIREFLIRDGYNNNKISLTFFNKKNIHDEIHRLMEYGVGEIMLVPTSTTLQQISHQLILQQLPSNIEAPYTVMIHGIDPWSFNDTLGRELINRIHLLSL</sequence>
<dbReference type="OrthoDB" id="1949854at2"/>
<feature type="transmembrane region" description="Helical" evidence="1">
    <location>
        <begin position="57"/>
        <end position="79"/>
    </location>
</feature>